<sequence length="85" mass="9435">MGEAAHCSKSPLQLCQNFATGKDLEAFHMVLIFADGDTRGFPYQQLDFLSSLEKKDGKATAYLCENFTCSLPVTSSQELRRLLLS</sequence>
<accession>A0ABQ7TIF3</accession>
<gene>
    <name evidence="1" type="ORF">JD844_011509</name>
</gene>
<reference evidence="1 2" key="1">
    <citation type="journal article" date="2022" name="Gigascience">
        <title>A chromosome-level genome assembly and annotation of the desert horned lizard, Phrynosoma platyrhinos, provides insight into chromosomal rearrangements among reptiles.</title>
        <authorList>
            <person name="Koochekian N."/>
            <person name="Ascanio A."/>
            <person name="Farleigh K."/>
            <person name="Card D.C."/>
            <person name="Schield D.R."/>
            <person name="Castoe T.A."/>
            <person name="Jezkova T."/>
        </authorList>
    </citation>
    <scope>NUCLEOTIDE SEQUENCE [LARGE SCALE GENOMIC DNA]</scope>
    <source>
        <strain evidence="1">NK-2021</strain>
    </source>
</reference>
<evidence type="ECO:0000313" key="2">
    <source>
        <dbReference type="Proteomes" id="UP000826234"/>
    </source>
</evidence>
<evidence type="ECO:0000313" key="1">
    <source>
        <dbReference type="EMBL" id="KAH0629439.1"/>
    </source>
</evidence>
<comment type="caution">
    <text evidence="1">The sequence shown here is derived from an EMBL/GenBank/DDBJ whole genome shotgun (WGS) entry which is preliminary data.</text>
</comment>
<dbReference type="Proteomes" id="UP000826234">
    <property type="component" value="Unassembled WGS sequence"/>
</dbReference>
<protein>
    <recommendedName>
        <fullName evidence="3">Thioredoxin domain-containing protein</fullName>
    </recommendedName>
</protein>
<dbReference type="EMBL" id="JAIPUX010000439">
    <property type="protein sequence ID" value="KAH0629439.1"/>
    <property type="molecule type" value="Genomic_DNA"/>
</dbReference>
<organism evidence="1 2">
    <name type="scientific">Phrynosoma platyrhinos</name>
    <name type="common">Desert horned lizard</name>
    <dbReference type="NCBI Taxonomy" id="52577"/>
    <lineage>
        <taxon>Eukaryota</taxon>
        <taxon>Metazoa</taxon>
        <taxon>Chordata</taxon>
        <taxon>Craniata</taxon>
        <taxon>Vertebrata</taxon>
        <taxon>Euteleostomi</taxon>
        <taxon>Lepidosauria</taxon>
        <taxon>Squamata</taxon>
        <taxon>Bifurcata</taxon>
        <taxon>Unidentata</taxon>
        <taxon>Episquamata</taxon>
        <taxon>Toxicofera</taxon>
        <taxon>Iguania</taxon>
        <taxon>Phrynosomatidae</taxon>
        <taxon>Phrynosomatinae</taxon>
        <taxon>Phrynosoma</taxon>
    </lineage>
</organism>
<evidence type="ECO:0008006" key="3">
    <source>
        <dbReference type="Google" id="ProtNLM"/>
    </source>
</evidence>
<name>A0ABQ7TIF3_PHRPL</name>
<proteinExistence type="predicted"/>
<keyword evidence="2" id="KW-1185">Reference proteome</keyword>